<dbReference type="Pfam" id="PF17151">
    <property type="entry name" value="CHASE7"/>
    <property type="match status" value="1"/>
</dbReference>
<sequence>MAFPINLSPRTTLLSRESRDLANELTATLELGYLAASGALIRHADAGDDVCFSLRVFTSQLSLRRTVAILSPRYYQYVTQPWFIGAKPTAVNPQRGVRWFTSAQSYVADEQKKVTASLPLDHDNYWYGRTGNGYSRRVITAVSCAMRPKRILKGNISYTITISVC</sequence>
<evidence type="ECO:0000259" key="1">
    <source>
        <dbReference type="Pfam" id="PF17151"/>
    </source>
</evidence>
<gene>
    <name evidence="2" type="ORF">NCTC6754_05155</name>
</gene>
<organism evidence="2 3">
    <name type="scientific">Salmonella enterica I</name>
    <dbReference type="NCBI Taxonomy" id="59201"/>
    <lineage>
        <taxon>Bacteria</taxon>
        <taxon>Pseudomonadati</taxon>
        <taxon>Pseudomonadota</taxon>
        <taxon>Gammaproteobacteria</taxon>
        <taxon>Enterobacterales</taxon>
        <taxon>Enterobacteriaceae</taxon>
        <taxon>Salmonella</taxon>
    </lineage>
</organism>
<proteinExistence type="predicted"/>
<evidence type="ECO:0000313" key="2">
    <source>
        <dbReference type="EMBL" id="VEB57942.1"/>
    </source>
</evidence>
<protein>
    <submittedName>
        <fullName evidence="2">Diguanylate cyclase</fullName>
    </submittedName>
</protein>
<name>A0A447U0Z4_SALET</name>
<accession>A0A447U0Z4</accession>
<dbReference type="InterPro" id="IPR033416">
    <property type="entry name" value="CHASE7"/>
</dbReference>
<dbReference type="Proteomes" id="UP000269208">
    <property type="component" value="Chromosome"/>
</dbReference>
<evidence type="ECO:0000313" key="3">
    <source>
        <dbReference type="Proteomes" id="UP000269208"/>
    </source>
</evidence>
<dbReference type="AlphaFoldDB" id="A0A447U0Z4"/>
<dbReference type="EMBL" id="LR134190">
    <property type="protein sequence ID" value="VEB57942.1"/>
    <property type="molecule type" value="Genomic_DNA"/>
</dbReference>
<feature type="domain" description="Periplasmic sensor" evidence="1">
    <location>
        <begin position="10"/>
        <end position="102"/>
    </location>
</feature>
<reference evidence="2 3" key="1">
    <citation type="submission" date="2018-12" db="EMBL/GenBank/DDBJ databases">
        <authorList>
            <consortium name="Pathogen Informatics"/>
        </authorList>
    </citation>
    <scope>NUCLEOTIDE SEQUENCE [LARGE SCALE GENOMIC DNA]</scope>
    <source>
        <strain evidence="2 3">NCTC6754</strain>
    </source>
</reference>